<evidence type="ECO:0008006" key="3">
    <source>
        <dbReference type="Google" id="ProtNLM"/>
    </source>
</evidence>
<evidence type="ECO:0000313" key="1">
    <source>
        <dbReference type="EMBL" id="CDH45343.1"/>
    </source>
</evidence>
<dbReference type="AlphaFoldDB" id="A0A7U7GC32"/>
<accession>A0A7U7GC32</accession>
<evidence type="ECO:0000313" key="2">
    <source>
        <dbReference type="Proteomes" id="UP000019184"/>
    </source>
</evidence>
<dbReference type="InterPro" id="IPR021327">
    <property type="entry name" value="DUF2934"/>
</dbReference>
<gene>
    <name evidence="1" type="ORF">BN874_2260005</name>
</gene>
<sequence>MSTSPLTEVQVPVAERYAWIAEAAYYRAKRRGFQGGCSLEDWLEAEREIAPPSAQPAPSPRVALVFLDRSPVGEA</sequence>
<dbReference type="EMBL" id="CBTK010000142">
    <property type="protein sequence ID" value="CDH45343.1"/>
    <property type="molecule type" value="Genomic_DNA"/>
</dbReference>
<name>A0A7U7GC32_9GAMM</name>
<dbReference type="Proteomes" id="UP000019184">
    <property type="component" value="Unassembled WGS sequence"/>
</dbReference>
<reference evidence="1 2" key="1">
    <citation type="journal article" date="2014" name="ISME J.">
        <title>Candidatus Competibacter-lineage genomes retrieved from metagenomes reveal functional metabolic diversity.</title>
        <authorList>
            <person name="McIlroy S.J."/>
            <person name="Albertsen M."/>
            <person name="Andresen E.K."/>
            <person name="Saunders A.M."/>
            <person name="Kristiansen R."/>
            <person name="Stokholm-Bjerregaard M."/>
            <person name="Nielsen K.L."/>
            <person name="Nielsen P.H."/>
        </authorList>
    </citation>
    <scope>NUCLEOTIDE SEQUENCE [LARGE SCALE GENOMIC DNA]</scope>
    <source>
        <strain evidence="1 2">Run_B_J11</strain>
    </source>
</reference>
<organism evidence="1 2">
    <name type="scientific">Candidatus Contendobacter odensis Run_B_J11</name>
    <dbReference type="NCBI Taxonomy" id="1400861"/>
    <lineage>
        <taxon>Bacteria</taxon>
        <taxon>Pseudomonadati</taxon>
        <taxon>Pseudomonadota</taxon>
        <taxon>Gammaproteobacteria</taxon>
        <taxon>Candidatus Competibacteraceae</taxon>
        <taxon>Candidatus Contendibacter</taxon>
    </lineage>
</organism>
<proteinExistence type="predicted"/>
<dbReference type="RefSeq" id="WP_230314400.1">
    <property type="nucleotide sequence ID" value="NZ_CBTK010000142.1"/>
</dbReference>
<comment type="caution">
    <text evidence="1">The sequence shown here is derived from an EMBL/GenBank/DDBJ whole genome shotgun (WGS) entry which is preliminary data.</text>
</comment>
<keyword evidence="2" id="KW-1185">Reference proteome</keyword>
<dbReference type="Pfam" id="PF11154">
    <property type="entry name" value="DUF2934"/>
    <property type="match status" value="1"/>
</dbReference>
<protein>
    <recommendedName>
        <fullName evidence="3">DUF2934 domain-containing protein</fullName>
    </recommendedName>
</protein>